<accession>A0A1Z3N5H0</accession>
<dbReference type="GO" id="GO:0004527">
    <property type="term" value="F:exonuclease activity"/>
    <property type="evidence" value="ECO:0007669"/>
    <property type="project" value="UniProtKB-KW"/>
</dbReference>
<sequence>MSGTTPELRNIILRAGAGAGKTTTLTQTFLDFAKAFKAKDKKFPRIVVTTFTRKATQELKERLVGKALVEEETDEKNKGLFQFVSSKSQVQISTIHGVLSLFLSRYGSSIGLTPDYKIMSESEIRKGARKIMRKYLLENPQLQELLEEYDFQTLEGALLKYFGEQVIFPGMTFIRRGEMEKETAKFVADIGGALRRVCLEISQETSNDKWVDYAGAMTGFDWNAANGDWEGFFARLESFWENISKPVFRKATPPFSLSLNEELEELRDRVDRLLAEPRYRPEYWDRHEKNCALFEELAQNFCRDFMQTKLESGLLSMSDLETLASKITLDQPEAAVKFSQEWDFWMVDEYQDTSPVQVELLRHLVGEKPVFIVGDPQQSIYLFRGARSEVFREKVAEIEAQQGDVQVKLVNYRSSPEVLEFFNHYFTRLGSQFAAMTPDEKKPKKGPEVPVVQVVLSETGDEDETSAEILATVARIQELLQAGTSPEQICVLGRTHRTLEDIAKVAQEYGVPLQLHSGSGFYERREVLDALAVLKFLVNPHDNANFVALLRSPWLALPDSEILSYCHSFRHSFWKEAQKGLDQKPEIHPLRVMKALLAQAEIKGLSWTLKKALIDLGLFDYSARIDSTGRREANLWKVISLLSQEERRPGFNYLDFLDSSLETLSTDEGGEDADATPVIEPKRVNFMTVHASKGLQFDQVILPGMGNDPRASHAPVLSIHEKTGQWSLKVRNEETQAMAGSVLADQIVEELRKRETEEFNRVLYVALTRAKSGVTLLWDKKVGKKSWAAHCPLNLEEGLHEEKDFSYVVRSENPQPQKMSEQDLAEKDLRPQWQAQASEKRKYISVTELVTPEGVQAGGGYTPKASQLGSGLARAQQGTNAHRLFEALKFTSFDELLKISDEDLKKPLQFLAKTPELPLLRIINEGFVEWGFALKYKDALMQGQIDLWGVVDGTLWMVDYKTGSQRYSDTAFRQLEAYTWALYRMKYLDNVQQVKLAVVYPVDEVVKIETLGSLKELNERLEKSIDNYFLV</sequence>
<keyword evidence="3" id="KW-0227">DNA damage</keyword>
<dbReference type="Gene3D" id="1.10.486.10">
    <property type="entry name" value="PCRA, domain 4"/>
    <property type="match status" value="1"/>
</dbReference>
<evidence type="ECO:0000256" key="12">
    <source>
        <dbReference type="ARBA" id="ARBA00034808"/>
    </source>
</evidence>
<dbReference type="Pfam" id="PF00580">
    <property type="entry name" value="UvrD-helicase"/>
    <property type="match status" value="1"/>
</dbReference>
<evidence type="ECO:0000256" key="8">
    <source>
        <dbReference type="ARBA" id="ARBA00023125"/>
    </source>
</evidence>
<name>A0A1Z3N5H0_BDEBC</name>
<dbReference type="GO" id="GO:0003677">
    <property type="term" value="F:DNA binding"/>
    <property type="evidence" value="ECO:0007669"/>
    <property type="project" value="UniProtKB-KW"/>
</dbReference>
<keyword evidence="7 15" id="KW-0067">ATP-binding</keyword>
<dbReference type="InterPro" id="IPR014016">
    <property type="entry name" value="UvrD-like_ATP-bd"/>
</dbReference>
<gene>
    <name evidence="18" type="ORF">B9G79_03685</name>
</gene>
<dbReference type="InterPro" id="IPR027417">
    <property type="entry name" value="P-loop_NTPase"/>
</dbReference>
<dbReference type="SUPFAM" id="SSF52540">
    <property type="entry name" value="P-loop containing nucleoside triphosphate hydrolases"/>
    <property type="match status" value="1"/>
</dbReference>
<dbReference type="InterPro" id="IPR038726">
    <property type="entry name" value="PDDEXK_AddAB-type"/>
</dbReference>
<dbReference type="Pfam" id="PF13361">
    <property type="entry name" value="UvrD_C"/>
    <property type="match status" value="2"/>
</dbReference>
<keyword evidence="9" id="KW-0234">DNA repair</keyword>
<dbReference type="Gene3D" id="3.90.320.10">
    <property type="match status" value="1"/>
</dbReference>
<dbReference type="EMBL" id="CP020946">
    <property type="protein sequence ID" value="ASD62730.1"/>
    <property type="molecule type" value="Genomic_DNA"/>
</dbReference>
<comment type="catalytic activity">
    <reaction evidence="14">
        <text>ATP + H2O = ADP + phosphate + H(+)</text>
        <dbReference type="Rhea" id="RHEA:13065"/>
        <dbReference type="ChEBI" id="CHEBI:15377"/>
        <dbReference type="ChEBI" id="CHEBI:15378"/>
        <dbReference type="ChEBI" id="CHEBI:30616"/>
        <dbReference type="ChEBI" id="CHEBI:43474"/>
        <dbReference type="ChEBI" id="CHEBI:456216"/>
        <dbReference type="EC" id="5.6.2.4"/>
    </reaction>
</comment>
<protein>
    <recommendedName>
        <fullName evidence="12">DNA 3'-5' helicase</fullName>
        <ecNumber evidence="12">5.6.2.4</ecNumber>
    </recommendedName>
    <alternativeName>
        <fullName evidence="13">DNA 3'-5' helicase II</fullName>
    </alternativeName>
</protein>
<evidence type="ECO:0000256" key="7">
    <source>
        <dbReference type="ARBA" id="ARBA00022840"/>
    </source>
</evidence>
<feature type="binding site" evidence="15">
    <location>
        <begin position="15"/>
        <end position="22"/>
    </location>
    <ligand>
        <name>ATP</name>
        <dbReference type="ChEBI" id="CHEBI:30616"/>
    </ligand>
</feature>
<keyword evidence="1" id="KW-0540">Nuclease</keyword>
<feature type="domain" description="UvrD-like helicase ATP-binding" evidence="16">
    <location>
        <begin position="1"/>
        <end position="415"/>
    </location>
</feature>
<evidence type="ECO:0000259" key="17">
    <source>
        <dbReference type="PROSITE" id="PS51217"/>
    </source>
</evidence>
<evidence type="ECO:0000256" key="4">
    <source>
        <dbReference type="ARBA" id="ARBA00022801"/>
    </source>
</evidence>
<evidence type="ECO:0000256" key="1">
    <source>
        <dbReference type="ARBA" id="ARBA00022722"/>
    </source>
</evidence>
<evidence type="ECO:0000256" key="3">
    <source>
        <dbReference type="ARBA" id="ARBA00022763"/>
    </source>
</evidence>
<keyword evidence="2 15" id="KW-0547">Nucleotide-binding</keyword>
<reference evidence="18 19" key="1">
    <citation type="submission" date="2017-04" db="EMBL/GenBank/DDBJ databases">
        <title>Whole genome sequence of Bdellovibrio bacteriovorus strain SSB218315.</title>
        <authorList>
            <person name="Oyedara O."/>
            <person name="Rodriguez-Perez M.A."/>
        </authorList>
    </citation>
    <scope>NUCLEOTIDE SEQUENCE [LARGE SCALE GENOMIC DNA]</scope>
    <source>
        <strain evidence="18 19">SSB218315</strain>
    </source>
</reference>
<dbReference type="PANTHER" id="PTHR11070:SF2">
    <property type="entry name" value="ATP-DEPENDENT DNA HELICASE SRS2"/>
    <property type="match status" value="1"/>
</dbReference>
<feature type="domain" description="UvrD-like helicase C-terminal" evidence="17">
    <location>
        <begin position="416"/>
        <end position="694"/>
    </location>
</feature>
<keyword evidence="8" id="KW-0238">DNA-binding</keyword>
<evidence type="ECO:0000256" key="6">
    <source>
        <dbReference type="ARBA" id="ARBA00022839"/>
    </source>
</evidence>
<evidence type="ECO:0000313" key="18">
    <source>
        <dbReference type="EMBL" id="ASD62730.1"/>
    </source>
</evidence>
<proteinExistence type="predicted"/>
<dbReference type="PROSITE" id="PS51217">
    <property type="entry name" value="UVRD_HELICASE_CTER"/>
    <property type="match status" value="1"/>
</dbReference>
<comment type="catalytic activity">
    <reaction evidence="11">
        <text>Couples ATP hydrolysis with the unwinding of duplex DNA by translocating in the 3'-5' direction.</text>
        <dbReference type="EC" id="5.6.2.4"/>
    </reaction>
</comment>
<dbReference type="PROSITE" id="PS51198">
    <property type="entry name" value="UVRD_HELICASE_ATP_BIND"/>
    <property type="match status" value="1"/>
</dbReference>
<dbReference type="AlphaFoldDB" id="A0A1Z3N5H0"/>
<dbReference type="InterPro" id="IPR011335">
    <property type="entry name" value="Restrct_endonuc-II-like"/>
</dbReference>
<dbReference type="SUPFAM" id="SSF52980">
    <property type="entry name" value="Restriction endonuclease-like"/>
    <property type="match status" value="1"/>
</dbReference>
<organism evidence="18 19">
    <name type="scientific">Bdellovibrio bacteriovorus</name>
    <dbReference type="NCBI Taxonomy" id="959"/>
    <lineage>
        <taxon>Bacteria</taxon>
        <taxon>Pseudomonadati</taxon>
        <taxon>Bdellovibrionota</taxon>
        <taxon>Bdellovibrionia</taxon>
        <taxon>Bdellovibrionales</taxon>
        <taxon>Pseudobdellovibrionaceae</taxon>
        <taxon>Bdellovibrio</taxon>
    </lineage>
</organism>
<dbReference type="Gene3D" id="3.40.50.300">
    <property type="entry name" value="P-loop containing nucleotide triphosphate hydrolases"/>
    <property type="match status" value="3"/>
</dbReference>
<keyword evidence="5 15" id="KW-0347">Helicase</keyword>
<evidence type="ECO:0000256" key="9">
    <source>
        <dbReference type="ARBA" id="ARBA00023204"/>
    </source>
</evidence>
<dbReference type="InterPro" id="IPR000212">
    <property type="entry name" value="DNA_helicase_UvrD/REP"/>
</dbReference>
<dbReference type="InterPro" id="IPR014017">
    <property type="entry name" value="DNA_helicase_UvrD-like_C"/>
</dbReference>
<evidence type="ECO:0000256" key="13">
    <source>
        <dbReference type="ARBA" id="ARBA00034923"/>
    </source>
</evidence>
<dbReference type="PANTHER" id="PTHR11070">
    <property type="entry name" value="UVRD / RECB / PCRA DNA HELICASE FAMILY MEMBER"/>
    <property type="match status" value="1"/>
</dbReference>
<dbReference type="Pfam" id="PF12705">
    <property type="entry name" value="PDDEXK_1"/>
    <property type="match status" value="1"/>
</dbReference>
<evidence type="ECO:0000256" key="5">
    <source>
        <dbReference type="ARBA" id="ARBA00022806"/>
    </source>
</evidence>
<dbReference type="Proteomes" id="UP000197003">
    <property type="component" value="Chromosome"/>
</dbReference>
<evidence type="ECO:0000259" key="16">
    <source>
        <dbReference type="PROSITE" id="PS51198"/>
    </source>
</evidence>
<evidence type="ECO:0000256" key="10">
    <source>
        <dbReference type="ARBA" id="ARBA00023235"/>
    </source>
</evidence>
<dbReference type="GO" id="GO:0000725">
    <property type="term" value="P:recombinational repair"/>
    <property type="evidence" value="ECO:0007669"/>
    <property type="project" value="TreeGrafter"/>
</dbReference>
<evidence type="ECO:0000256" key="15">
    <source>
        <dbReference type="PROSITE-ProRule" id="PRU00560"/>
    </source>
</evidence>
<dbReference type="OrthoDB" id="5287079at2"/>
<dbReference type="GO" id="GO:0043138">
    <property type="term" value="F:3'-5' DNA helicase activity"/>
    <property type="evidence" value="ECO:0007669"/>
    <property type="project" value="UniProtKB-EC"/>
</dbReference>
<dbReference type="EC" id="5.6.2.4" evidence="12"/>
<keyword evidence="10" id="KW-0413">Isomerase</keyword>
<evidence type="ECO:0000256" key="2">
    <source>
        <dbReference type="ARBA" id="ARBA00022741"/>
    </source>
</evidence>
<dbReference type="RefSeq" id="WP_088564351.1">
    <property type="nucleotide sequence ID" value="NZ_CP020946.1"/>
</dbReference>
<dbReference type="GO" id="GO:0005524">
    <property type="term" value="F:ATP binding"/>
    <property type="evidence" value="ECO:0007669"/>
    <property type="project" value="UniProtKB-UniRule"/>
</dbReference>
<dbReference type="InterPro" id="IPR011604">
    <property type="entry name" value="PDDEXK-like_dom_sf"/>
</dbReference>
<evidence type="ECO:0000313" key="19">
    <source>
        <dbReference type="Proteomes" id="UP000197003"/>
    </source>
</evidence>
<keyword evidence="6 18" id="KW-0269">Exonuclease</keyword>
<keyword evidence="4 15" id="KW-0378">Hydrolase</keyword>
<evidence type="ECO:0000256" key="11">
    <source>
        <dbReference type="ARBA" id="ARBA00034617"/>
    </source>
</evidence>
<evidence type="ECO:0000256" key="14">
    <source>
        <dbReference type="ARBA" id="ARBA00048988"/>
    </source>
</evidence>